<keyword evidence="5 7" id="KW-0326">Glycosidase</keyword>
<evidence type="ECO:0000259" key="10">
    <source>
        <dbReference type="PROSITE" id="PS51173"/>
    </source>
</evidence>
<evidence type="ECO:0000256" key="9">
    <source>
        <dbReference type="SAM" id="SignalP"/>
    </source>
</evidence>
<dbReference type="Proteomes" id="UP001235874">
    <property type="component" value="Chromosome"/>
</dbReference>
<dbReference type="InterPro" id="IPR001547">
    <property type="entry name" value="Glyco_hydro_5"/>
</dbReference>
<dbReference type="EC" id="3.2.1.4" evidence="7"/>
<evidence type="ECO:0000256" key="6">
    <source>
        <dbReference type="ARBA" id="ARBA00023326"/>
    </source>
</evidence>
<dbReference type="PROSITE" id="PS00659">
    <property type="entry name" value="GLYCOSYL_HYDROL_F5"/>
    <property type="match status" value="1"/>
</dbReference>
<dbReference type="Pfam" id="PF00150">
    <property type="entry name" value="Cellulase"/>
    <property type="match status" value="1"/>
</dbReference>
<keyword evidence="9" id="KW-0732">Signal</keyword>
<feature type="domain" description="CBM2" evidence="10">
    <location>
        <begin position="430"/>
        <end position="535"/>
    </location>
</feature>
<dbReference type="SUPFAM" id="SSF51445">
    <property type="entry name" value="(Trans)glycosidases"/>
    <property type="match status" value="1"/>
</dbReference>
<dbReference type="GO" id="GO:0030247">
    <property type="term" value="F:polysaccharide binding"/>
    <property type="evidence" value="ECO:0007669"/>
    <property type="project" value="UniProtKB-UniRule"/>
</dbReference>
<dbReference type="KEGG" id="mprn:Q3V37_30455"/>
<feature type="compositionally biased region" description="Low complexity" evidence="8">
    <location>
        <begin position="414"/>
        <end position="434"/>
    </location>
</feature>
<dbReference type="PANTHER" id="PTHR35923:SF2">
    <property type="entry name" value="ENDOGLUCANASE"/>
    <property type="match status" value="1"/>
</dbReference>
<dbReference type="AlphaFoldDB" id="A0AAJ6KYL2"/>
<keyword evidence="4 7" id="KW-0119">Carbohydrate metabolism</keyword>
<comment type="catalytic activity">
    <reaction evidence="1 7">
        <text>Endohydrolysis of (1-&gt;4)-beta-D-glucosidic linkages in cellulose, lichenin and cereal beta-D-glucans.</text>
        <dbReference type="EC" id="3.2.1.4"/>
    </reaction>
</comment>
<keyword evidence="3 7" id="KW-0136">Cellulose degradation</keyword>
<sequence>MFRPKALGGALTALATAAAGVFIAAAVSTSPAVAAGTGTGYLHTNGNKIVDSTGATVRLTGINWFGMETDNKTFHGLWSNNPWRGQLDKMASLGYNTLRVPYSNDALKPGATASGINDFVNPDLIGLSPLQILDKVIDYAGSKGMRIILDRHRPTAAGQSPLWYTSTVSEATWINDWKMLAQRYAGNPTVIGADLHNEPHAEGTNPAATGACWGCGDTTRDWRLAAERAGNAILGVQPNWLIFVEGVSCPSGGLSNVWDNDPSNDEDCGWWGGNLSKAGEFPVRLNVANRLVYSPHEYATSVYEQEWFKAADYPANMPAIWDKYWGYLHKQNIAPIMMGEFGSTLADPRDKVWLEKLMAYTGTGVNGMSFTYWSWNPNSGDTGGIALDDWTNINTAKQAILQPYLIAPSGGGSSPTPTATPTATPTGGPTNPPTGACTATYRQVNAWQGGFQGELTVKNTGSAAVNPWSVTWSWPSGVTLGSGWNATVTQAGTTVTAAAPSHAPSLAAGASVTVGFTANGTASAPATVRLNGVSC</sequence>
<evidence type="ECO:0000256" key="7">
    <source>
        <dbReference type="RuleBase" id="RU361153"/>
    </source>
</evidence>
<accession>A0AAJ6KYL2</accession>
<name>A0AAJ6KYL2_9ACTN</name>
<dbReference type="GO" id="GO:0008810">
    <property type="term" value="F:cellulase activity"/>
    <property type="evidence" value="ECO:0007669"/>
    <property type="project" value="UniProtKB-EC"/>
</dbReference>
<organism evidence="11 12">
    <name type="scientific">Micromonospora profundi</name>
    <dbReference type="NCBI Taxonomy" id="1420889"/>
    <lineage>
        <taxon>Bacteria</taxon>
        <taxon>Bacillati</taxon>
        <taxon>Actinomycetota</taxon>
        <taxon>Actinomycetes</taxon>
        <taxon>Micromonosporales</taxon>
        <taxon>Micromonosporaceae</taxon>
        <taxon>Micromonospora</taxon>
    </lineage>
</organism>
<dbReference type="Gene3D" id="3.20.20.80">
    <property type="entry name" value="Glycosidases"/>
    <property type="match status" value="1"/>
</dbReference>
<evidence type="ECO:0000256" key="1">
    <source>
        <dbReference type="ARBA" id="ARBA00000966"/>
    </source>
</evidence>
<keyword evidence="2 7" id="KW-0378">Hydrolase</keyword>
<keyword evidence="6 7" id="KW-0624">Polysaccharide degradation</keyword>
<dbReference type="PROSITE" id="PS51173">
    <property type="entry name" value="CBM2"/>
    <property type="match status" value="1"/>
</dbReference>
<dbReference type="InterPro" id="IPR001919">
    <property type="entry name" value="CBD2"/>
</dbReference>
<reference evidence="11 12" key="1">
    <citation type="submission" date="2023-07" db="EMBL/GenBank/DDBJ databases">
        <title>Micromonospora profundi TRM 95458 converts glycerol to a new osmotic compound.</title>
        <authorList>
            <person name="Lu D."/>
        </authorList>
    </citation>
    <scope>NUCLEOTIDE SEQUENCE [LARGE SCALE GENOMIC DNA]</scope>
    <source>
        <strain evidence="11 12">TRM95458</strain>
    </source>
</reference>
<dbReference type="InterPro" id="IPR012291">
    <property type="entry name" value="CBM2_carb-bd_dom_sf"/>
</dbReference>
<feature type="chain" id="PRO_5042500890" description="Endoglucanase" evidence="9">
    <location>
        <begin position="35"/>
        <end position="535"/>
    </location>
</feature>
<dbReference type="EMBL" id="CP130472">
    <property type="protein sequence ID" value="WLS45614.1"/>
    <property type="molecule type" value="Genomic_DNA"/>
</dbReference>
<gene>
    <name evidence="11" type="ORF">Q3V37_30455</name>
</gene>
<evidence type="ECO:0000256" key="3">
    <source>
        <dbReference type="ARBA" id="ARBA00023001"/>
    </source>
</evidence>
<dbReference type="RefSeq" id="WP_306272455.1">
    <property type="nucleotide sequence ID" value="NZ_CP130472.1"/>
</dbReference>
<dbReference type="Pfam" id="PF00553">
    <property type="entry name" value="CBM_2"/>
    <property type="match status" value="1"/>
</dbReference>
<evidence type="ECO:0000256" key="8">
    <source>
        <dbReference type="SAM" id="MobiDB-lite"/>
    </source>
</evidence>
<evidence type="ECO:0000256" key="4">
    <source>
        <dbReference type="ARBA" id="ARBA00023277"/>
    </source>
</evidence>
<feature type="signal peptide" evidence="9">
    <location>
        <begin position="1"/>
        <end position="34"/>
    </location>
</feature>
<dbReference type="SMART" id="SM00637">
    <property type="entry name" value="CBD_II"/>
    <property type="match status" value="1"/>
</dbReference>
<dbReference type="InterPro" id="IPR017853">
    <property type="entry name" value="GH"/>
</dbReference>
<proteinExistence type="inferred from homology"/>
<dbReference type="SUPFAM" id="SSF49384">
    <property type="entry name" value="Carbohydrate-binding domain"/>
    <property type="match status" value="1"/>
</dbReference>
<comment type="similarity">
    <text evidence="7">Belongs to the glycosyl hydrolase 5 (cellulase A) family.</text>
</comment>
<feature type="region of interest" description="Disordered" evidence="8">
    <location>
        <begin position="410"/>
        <end position="434"/>
    </location>
</feature>
<dbReference type="Gene3D" id="2.60.40.290">
    <property type="match status" value="1"/>
</dbReference>
<dbReference type="GO" id="GO:0030245">
    <property type="term" value="P:cellulose catabolic process"/>
    <property type="evidence" value="ECO:0007669"/>
    <property type="project" value="UniProtKB-KW"/>
</dbReference>
<keyword evidence="12" id="KW-1185">Reference proteome</keyword>
<evidence type="ECO:0000256" key="5">
    <source>
        <dbReference type="ARBA" id="ARBA00023295"/>
    </source>
</evidence>
<evidence type="ECO:0000313" key="12">
    <source>
        <dbReference type="Proteomes" id="UP001235874"/>
    </source>
</evidence>
<dbReference type="InterPro" id="IPR008965">
    <property type="entry name" value="CBM2/CBM3_carb-bd_dom_sf"/>
</dbReference>
<evidence type="ECO:0000256" key="2">
    <source>
        <dbReference type="ARBA" id="ARBA00022801"/>
    </source>
</evidence>
<dbReference type="InterPro" id="IPR018087">
    <property type="entry name" value="Glyco_hydro_5_CS"/>
</dbReference>
<protein>
    <recommendedName>
        <fullName evidence="7">Endoglucanase</fullName>
        <ecNumber evidence="7">3.2.1.4</ecNumber>
    </recommendedName>
</protein>
<dbReference type="PANTHER" id="PTHR35923">
    <property type="entry name" value="MAJOR EXTRACELLULAR ENDOGLUCANASE"/>
    <property type="match status" value="1"/>
</dbReference>
<evidence type="ECO:0000313" key="11">
    <source>
        <dbReference type="EMBL" id="WLS45614.1"/>
    </source>
</evidence>